<proteinExistence type="inferred from homology"/>
<feature type="domain" description="Ig-like" evidence="8">
    <location>
        <begin position="379"/>
        <end position="465"/>
    </location>
</feature>
<evidence type="ECO:0000313" key="10">
    <source>
        <dbReference type="EMBL" id="RWS10132.1"/>
    </source>
</evidence>
<organism evidence="10 11">
    <name type="scientific">Dinothrombium tinctorium</name>
    <dbReference type="NCBI Taxonomy" id="1965070"/>
    <lineage>
        <taxon>Eukaryota</taxon>
        <taxon>Metazoa</taxon>
        <taxon>Ecdysozoa</taxon>
        <taxon>Arthropoda</taxon>
        <taxon>Chelicerata</taxon>
        <taxon>Arachnida</taxon>
        <taxon>Acari</taxon>
        <taxon>Acariformes</taxon>
        <taxon>Trombidiformes</taxon>
        <taxon>Prostigmata</taxon>
        <taxon>Anystina</taxon>
        <taxon>Parasitengona</taxon>
        <taxon>Trombidioidea</taxon>
        <taxon>Trombidiidae</taxon>
        <taxon>Dinothrombium</taxon>
    </lineage>
</organism>
<name>A0A443R4D5_9ACAR</name>
<dbReference type="InterPro" id="IPR003599">
    <property type="entry name" value="Ig_sub"/>
</dbReference>
<dbReference type="FunFam" id="2.60.40.10:FF:000299">
    <property type="entry name" value="protogenin isoform X2"/>
    <property type="match status" value="1"/>
</dbReference>
<dbReference type="PANTHER" id="PTHR44170">
    <property type="entry name" value="PROTEIN SIDEKICK"/>
    <property type="match status" value="1"/>
</dbReference>
<dbReference type="GO" id="GO:0009653">
    <property type="term" value="P:anatomical structure morphogenesis"/>
    <property type="evidence" value="ECO:0007669"/>
    <property type="project" value="UniProtKB-ARBA"/>
</dbReference>
<dbReference type="OrthoDB" id="6479257at2759"/>
<feature type="domain" description="Fibronectin type-III" evidence="9">
    <location>
        <begin position="473"/>
        <end position="564"/>
    </location>
</feature>
<comment type="similarity">
    <text evidence="1">Belongs to the immunoglobulin superfamily. DCC family.</text>
</comment>
<dbReference type="STRING" id="1965070.A0A443R4D5"/>
<accession>A0A443R4D5</accession>
<keyword evidence="2" id="KW-0732">Signal</keyword>
<evidence type="ECO:0000256" key="1">
    <source>
        <dbReference type="ARBA" id="ARBA00009588"/>
    </source>
</evidence>
<keyword evidence="3" id="KW-0677">Repeat</keyword>
<feature type="domain" description="Fibronectin type-III" evidence="9">
    <location>
        <begin position="787"/>
        <end position="882"/>
    </location>
</feature>
<protein>
    <submittedName>
        <fullName evidence="10">Protogenin-like protein</fullName>
    </submittedName>
</protein>
<dbReference type="InterPro" id="IPR013098">
    <property type="entry name" value="Ig_I-set"/>
</dbReference>
<dbReference type="CDD" id="cd00063">
    <property type="entry name" value="FN3"/>
    <property type="match status" value="5"/>
</dbReference>
<feature type="transmembrane region" description="Helical" evidence="7">
    <location>
        <begin position="56"/>
        <end position="79"/>
    </location>
</feature>
<keyword evidence="7" id="KW-0812">Transmembrane</keyword>
<dbReference type="SMART" id="SM00060">
    <property type="entry name" value="FN3"/>
    <property type="match status" value="5"/>
</dbReference>
<dbReference type="PROSITE" id="PS50853">
    <property type="entry name" value="FN3"/>
    <property type="match status" value="5"/>
</dbReference>
<feature type="domain" description="Ig-like" evidence="8">
    <location>
        <begin position="184"/>
        <end position="269"/>
    </location>
</feature>
<feature type="domain" description="Ig-like" evidence="8">
    <location>
        <begin position="80"/>
        <end position="176"/>
    </location>
</feature>
<dbReference type="CDD" id="cd00096">
    <property type="entry name" value="Ig"/>
    <property type="match status" value="1"/>
</dbReference>
<evidence type="ECO:0000259" key="8">
    <source>
        <dbReference type="PROSITE" id="PS50835"/>
    </source>
</evidence>
<dbReference type="SUPFAM" id="SSF49265">
    <property type="entry name" value="Fibronectin type III"/>
    <property type="match status" value="3"/>
</dbReference>
<dbReference type="InterPro" id="IPR036179">
    <property type="entry name" value="Ig-like_dom_sf"/>
</dbReference>
<dbReference type="InterPro" id="IPR013783">
    <property type="entry name" value="Ig-like_fold"/>
</dbReference>
<dbReference type="PANTHER" id="PTHR44170:SF59">
    <property type="entry name" value="PROTOGENIN-LIKE"/>
    <property type="match status" value="1"/>
</dbReference>
<dbReference type="Pfam" id="PF00041">
    <property type="entry name" value="fn3"/>
    <property type="match status" value="5"/>
</dbReference>
<reference evidence="10 11" key="1">
    <citation type="journal article" date="2018" name="Gigascience">
        <title>Genomes of trombidid mites reveal novel predicted allergens and laterally-transferred genes associated with secondary metabolism.</title>
        <authorList>
            <person name="Dong X."/>
            <person name="Chaisiri K."/>
            <person name="Xia D."/>
            <person name="Armstrong S.D."/>
            <person name="Fang Y."/>
            <person name="Donnelly M.J."/>
            <person name="Kadowaki T."/>
            <person name="McGarry J.W."/>
            <person name="Darby A.C."/>
            <person name="Makepeace B.L."/>
        </authorList>
    </citation>
    <scope>NUCLEOTIDE SEQUENCE [LARGE SCALE GENOMIC DNA]</scope>
    <source>
        <strain evidence="10">UoL-WK</strain>
    </source>
</reference>
<dbReference type="SUPFAM" id="SSF48726">
    <property type="entry name" value="Immunoglobulin"/>
    <property type="match status" value="4"/>
</dbReference>
<evidence type="ECO:0000256" key="4">
    <source>
        <dbReference type="ARBA" id="ARBA00023157"/>
    </source>
</evidence>
<evidence type="ECO:0000256" key="3">
    <source>
        <dbReference type="ARBA" id="ARBA00022737"/>
    </source>
</evidence>
<feature type="domain" description="Ig-like" evidence="8">
    <location>
        <begin position="303"/>
        <end position="374"/>
    </location>
</feature>
<keyword evidence="5" id="KW-0325">Glycoprotein</keyword>
<evidence type="ECO:0000256" key="2">
    <source>
        <dbReference type="ARBA" id="ARBA00022729"/>
    </source>
</evidence>
<gene>
    <name evidence="10" type="ORF">B4U79_03457</name>
</gene>
<dbReference type="Pfam" id="PF07679">
    <property type="entry name" value="I-set"/>
    <property type="match status" value="2"/>
</dbReference>
<feature type="domain" description="Fibronectin type-III" evidence="9">
    <location>
        <begin position="675"/>
        <end position="770"/>
    </location>
</feature>
<dbReference type="InterPro" id="IPR003598">
    <property type="entry name" value="Ig_sub2"/>
</dbReference>
<dbReference type="PROSITE" id="PS50835">
    <property type="entry name" value="IG_LIKE"/>
    <property type="match status" value="4"/>
</dbReference>
<dbReference type="Gene3D" id="2.60.40.10">
    <property type="entry name" value="Immunoglobulins"/>
    <property type="match status" value="9"/>
</dbReference>
<dbReference type="InterPro" id="IPR036116">
    <property type="entry name" value="FN3_sf"/>
</dbReference>
<evidence type="ECO:0000256" key="5">
    <source>
        <dbReference type="ARBA" id="ARBA00023180"/>
    </source>
</evidence>
<dbReference type="Proteomes" id="UP000285301">
    <property type="component" value="Unassembled WGS sequence"/>
</dbReference>
<sequence length="1177" mass="132477">MNEVNLAAVRKCCRNWVKFLYVTHKPDYARLLLLNYANVMRNGEDKVIDKCKMISLILSSFIFIAVCLAIDISLGFTHLPNETIIVNRNGSLLLNCSGFSASEFGPFRIRWKHEGVYIPNDDPRLQIFENGVLFIKRFVGMKKKRNNASQAKKTDEGEYTCLLENSVGVLASRPIKVFAARMSPPIKIELKPQEAEIGTNVRFSCFVNAVPNATYTWLLNDIKLPLSDSKYTHLSHGILHIYNVSRSDEGDYKCIAKNSLRSLPSSSVTFKLKDTVNALSSEAERKSMEFLNDAVNLTRNLKEDAIIECLPNYNAPDISVEWYRESGKLLPKDRFSILNRYTLVLKDIATEDEDVYICSVTINGEKKTLRNILTVHTPPTFITKPVNIVKPASQTSRLECSAYGSPPPSVRWLKNGEPLSMNGRIMMRTGSLVISQTVSSDSGVYQCIAENKAGVAMVAARLLVNTSSNQPKPPHNLKATTLSSSEIKLTWEAGHSPNGLIIQAYTVHYMPTEGGRESQKVAVDTSAIIDKLKPFTNYTFYVRAYNERSPSEQSESITQMTGEDTPVSIPLVSFVHLSSTSLLVSWETLPKDKARGKIISYSVHYRRQDQESYKELEVSDRETNEVILSDLQPGKKYFLRVIPKTSAGFPKIKDDSDWEWSPVEMPSDDADSFRLPLILHLTAINSTTIDVKWSLPRNFNISDVNIEGFQLSYRQQNKALGEPIKLMANTYRYFLTNLEPETWYEVHVAAFSKNGTGRETVQSIITLPERLKANNSNSSLHYASIQPPTELEARPLSATSIRFTWKQVNNNTVMYTVRYQKAYLNGLKKENVDYSEIRSTHNEVTVTDLKPYTVYEFSVSSHDANNNQGPFSEKIVCKTLEDVPTEPRDLSGVIIDSNTVRLTWEPPAQANGQITGYQILYTTIKHEKEFDKWNLKEENGLQLNAVVFNLSSNTQYYFCTRALTKAGPGPPSSLLTLYIPKKRPQTSTISKGLSVRLTPSVQFLGIVIGLAIGLAFIFICVFVVFCKIKLFSHPVNHYNGFNGSGRSNSRQNGQLPARFGEVFLERSAPEDGKEMDSFTTLLNDHYLDTKGGYTGIRMNGHCNKNVEMGAQHAKRKENYSSQASSLPLLNNHSMRKHNSKEDYRTVPFSSRLHYNKIKKKPTDSSACENSAPGRPAR</sequence>
<keyword evidence="7" id="KW-0472">Membrane</keyword>
<dbReference type="InterPro" id="IPR003961">
    <property type="entry name" value="FN3_dom"/>
</dbReference>
<feature type="domain" description="Fibronectin type-III" evidence="9">
    <location>
        <begin position="886"/>
        <end position="982"/>
    </location>
</feature>
<feature type="region of interest" description="Disordered" evidence="6">
    <location>
        <begin position="1152"/>
        <end position="1177"/>
    </location>
</feature>
<dbReference type="EMBL" id="NCKU01002211">
    <property type="protein sequence ID" value="RWS10132.1"/>
    <property type="molecule type" value="Genomic_DNA"/>
</dbReference>
<dbReference type="AlphaFoldDB" id="A0A443R4D5"/>
<dbReference type="SMART" id="SM00408">
    <property type="entry name" value="IGc2"/>
    <property type="match status" value="4"/>
</dbReference>
<keyword evidence="11" id="KW-1185">Reference proteome</keyword>
<keyword evidence="7" id="KW-1133">Transmembrane helix</keyword>
<feature type="transmembrane region" description="Helical" evidence="7">
    <location>
        <begin position="1003"/>
        <end position="1025"/>
    </location>
</feature>
<comment type="caution">
    <text evidence="10">The sequence shown here is derived from an EMBL/GenBank/DDBJ whole genome shotgun (WGS) entry which is preliminary data.</text>
</comment>
<evidence type="ECO:0000259" key="9">
    <source>
        <dbReference type="PROSITE" id="PS50853"/>
    </source>
</evidence>
<dbReference type="GO" id="GO:0030154">
    <property type="term" value="P:cell differentiation"/>
    <property type="evidence" value="ECO:0007669"/>
    <property type="project" value="UniProtKB-ARBA"/>
</dbReference>
<keyword evidence="4" id="KW-1015">Disulfide bond</keyword>
<dbReference type="InterPro" id="IPR007110">
    <property type="entry name" value="Ig-like_dom"/>
</dbReference>
<evidence type="ECO:0000313" key="11">
    <source>
        <dbReference type="Proteomes" id="UP000285301"/>
    </source>
</evidence>
<feature type="domain" description="Fibronectin type-III" evidence="9">
    <location>
        <begin position="566"/>
        <end position="668"/>
    </location>
</feature>
<evidence type="ECO:0000256" key="6">
    <source>
        <dbReference type="SAM" id="MobiDB-lite"/>
    </source>
</evidence>
<dbReference type="SMART" id="SM00409">
    <property type="entry name" value="IG"/>
    <property type="match status" value="4"/>
</dbReference>
<evidence type="ECO:0000256" key="7">
    <source>
        <dbReference type="SAM" id="Phobius"/>
    </source>
</evidence>
<dbReference type="GO" id="GO:0098609">
    <property type="term" value="P:cell-cell adhesion"/>
    <property type="evidence" value="ECO:0007669"/>
    <property type="project" value="TreeGrafter"/>
</dbReference>
<dbReference type="Pfam" id="PF13927">
    <property type="entry name" value="Ig_3"/>
    <property type="match status" value="1"/>
</dbReference>